<evidence type="ECO:0000256" key="6">
    <source>
        <dbReference type="SAM" id="MobiDB-lite"/>
    </source>
</evidence>
<evidence type="ECO:0000256" key="4">
    <source>
        <dbReference type="ARBA" id="ARBA00023027"/>
    </source>
</evidence>
<dbReference type="Pfam" id="PF01761">
    <property type="entry name" value="DHQ_synthase"/>
    <property type="match status" value="1"/>
</dbReference>
<dbReference type="GO" id="GO:0000166">
    <property type="term" value="F:nucleotide binding"/>
    <property type="evidence" value="ECO:0007669"/>
    <property type="project" value="UniProtKB-KW"/>
</dbReference>
<reference evidence="9 10" key="1">
    <citation type="journal article" date="2024" name="Nat. Commun.">
        <title>Phylogenomics reveals the evolutionary origins of lichenization in chlorophyte algae.</title>
        <authorList>
            <person name="Puginier C."/>
            <person name="Libourel C."/>
            <person name="Otte J."/>
            <person name="Skaloud P."/>
            <person name="Haon M."/>
            <person name="Grisel S."/>
            <person name="Petersen M."/>
            <person name="Berrin J.G."/>
            <person name="Delaux P.M."/>
            <person name="Dal Grande F."/>
            <person name="Keller J."/>
        </authorList>
    </citation>
    <scope>NUCLEOTIDE SEQUENCE [LARGE SCALE GENOMIC DNA]</scope>
    <source>
        <strain evidence="9 10">SAG 245.80</strain>
    </source>
</reference>
<keyword evidence="4" id="KW-0520">NAD</keyword>
<evidence type="ECO:0000313" key="9">
    <source>
        <dbReference type="EMBL" id="KAK9832663.1"/>
    </source>
</evidence>
<gene>
    <name evidence="9" type="ORF">WJX81_008668</name>
</gene>
<dbReference type="GO" id="GO:0003856">
    <property type="term" value="F:3-dehydroquinate synthase activity"/>
    <property type="evidence" value="ECO:0007669"/>
    <property type="project" value="TreeGrafter"/>
</dbReference>
<organism evidence="9 10">
    <name type="scientific">Elliptochloris bilobata</name>
    <dbReference type="NCBI Taxonomy" id="381761"/>
    <lineage>
        <taxon>Eukaryota</taxon>
        <taxon>Viridiplantae</taxon>
        <taxon>Chlorophyta</taxon>
        <taxon>core chlorophytes</taxon>
        <taxon>Trebouxiophyceae</taxon>
        <taxon>Trebouxiophyceae incertae sedis</taxon>
        <taxon>Elliptochloris clade</taxon>
        <taxon>Elliptochloris</taxon>
    </lineage>
</organism>
<dbReference type="InterPro" id="IPR030960">
    <property type="entry name" value="DHQS/DOIS_N"/>
</dbReference>
<evidence type="ECO:0000256" key="1">
    <source>
        <dbReference type="ARBA" id="ARBA00001911"/>
    </source>
</evidence>
<feature type="domain" description="3-dehydroquinate synthase C-terminal" evidence="8">
    <location>
        <begin position="261"/>
        <end position="393"/>
    </location>
</feature>
<dbReference type="PANTHER" id="PTHR43622:SF3">
    <property type="entry name" value="2-EPI-5-EPI-VALIOLONE SYNTHASE"/>
    <property type="match status" value="1"/>
</dbReference>
<evidence type="ECO:0000313" key="10">
    <source>
        <dbReference type="Proteomes" id="UP001445335"/>
    </source>
</evidence>
<dbReference type="InterPro" id="IPR035872">
    <property type="entry name" value="EEVS-like"/>
</dbReference>
<dbReference type="Gene3D" id="1.20.1090.10">
    <property type="entry name" value="Dehydroquinate synthase-like - alpha domain"/>
    <property type="match status" value="1"/>
</dbReference>
<name>A0AAW1RGE4_9CHLO</name>
<dbReference type="AlphaFoldDB" id="A0AAW1RGE4"/>
<dbReference type="Gene3D" id="3.40.50.1970">
    <property type="match status" value="1"/>
</dbReference>
<evidence type="ECO:0000259" key="8">
    <source>
        <dbReference type="Pfam" id="PF24621"/>
    </source>
</evidence>
<keyword evidence="2" id="KW-0479">Metal-binding</keyword>
<dbReference type="Proteomes" id="UP001445335">
    <property type="component" value="Unassembled WGS sequence"/>
</dbReference>
<evidence type="ECO:0000259" key="7">
    <source>
        <dbReference type="Pfam" id="PF01761"/>
    </source>
</evidence>
<sequence>MISRPPHRMVQLNAGSRPNRPRPQAAVAEHTEHSISAAVSPTHHNQPGLNGLSACGTSGLTTGVFQINAVQPVRYVIEEVSGLFDVRNETMLRGVVPDSFPCQPTVLPVHTPGQRRFVVMDDNVYRIYGHRVQSYFATHGVECRILPLPTNEANKSFDLVFEIARQMEDFKLNRRKEPIVAIGGGVCLDVTGLAANLYRRNTPVIKVPTTLMAAVDASVGIKTAVNFDNRKNKMGTYCPPLAVFIDRSFLRTLDQRNLSNGAAEMLKMACIKDAPLFEVLEAHGKELIARHFQSPAASVAMRRSIQGMLEELEYNLWEHVLCRVVDYGHAFSPEIEMAALAHGDELLHGEAVNIDMALTTQLAYDRGLVSLEERNRVYRVMKRLQLPFWHPVCCTQLFCKGLLDTTKARDGLQRVPLMAGIGAATFVNDLTREEIAAAAAQLHALAEAESGAVASNIVATRPASLDLALAT</sequence>
<dbReference type="GO" id="GO:0046872">
    <property type="term" value="F:metal ion binding"/>
    <property type="evidence" value="ECO:0007669"/>
    <property type="project" value="UniProtKB-KW"/>
</dbReference>
<dbReference type="InterPro" id="IPR056179">
    <property type="entry name" value="DHQS_C"/>
</dbReference>
<dbReference type="InterPro" id="IPR050071">
    <property type="entry name" value="Dehydroquinate_synthase"/>
</dbReference>
<feature type="region of interest" description="Disordered" evidence="6">
    <location>
        <begin position="1"/>
        <end position="32"/>
    </location>
</feature>
<accession>A0AAW1RGE4</accession>
<dbReference type="Pfam" id="PF24621">
    <property type="entry name" value="DHQS_C"/>
    <property type="match status" value="1"/>
</dbReference>
<dbReference type="SUPFAM" id="SSF56796">
    <property type="entry name" value="Dehydroquinate synthase-like"/>
    <property type="match status" value="1"/>
</dbReference>
<keyword evidence="3" id="KW-0547">Nucleotide-binding</keyword>
<keyword evidence="10" id="KW-1185">Reference proteome</keyword>
<dbReference type="GO" id="GO:0017000">
    <property type="term" value="P:antibiotic biosynthetic process"/>
    <property type="evidence" value="ECO:0007669"/>
    <property type="project" value="InterPro"/>
</dbReference>
<proteinExistence type="predicted"/>
<feature type="domain" description="3-dehydroquinate synthase N-terminal" evidence="7">
    <location>
        <begin position="148"/>
        <end position="259"/>
    </location>
</feature>
<evidence type="ECO:0000256" key="2">
    <source>
        <dbReference type="ARBA" id="ARBA00022723"/>
    </source>
</evidence>
<dbReference type="CDD" id="cd08199">
    <property type="entry name" value="EEVS"/>
    <property type="match status" value="1"/>
</dbReference>
<comment type="cofactor">
    <cofactor evidence="1">
        <name>NAD(+)</name>
        <dbReference type="ChEBI" id="CHEBI:57540"/>
    </cofactor>
</comment>
<comment type="caution">
    <text evidence="9">The sequence shown here is derived from an EMBL/GenBank/DDBJ whole genome shotgun (WGS) entry which is preliminary data.</text>
</comment>
<keyword evidence="5" id="KW-0456">Lyase</keyword>
<evidence type="ECO:0008006" key="11">
    <source>
        <dbReference type="Google" id="ProtNLM"/>
    </source>
</evidence>
<evidence type="ECO:0000256" key="5">
    <source>
        <dbReference type="ARBA" id="ARBA00023239"/>
    </source>
</evidence>
<dbReference type="EMBL" id="JALJOU010000040">
    <property type="protein sequence ID" value="KAK9832663.1"/>
    <property type="molecule type" value="Genomic_DNA"/>
</dbReference>
<evidence type="ECO:0000256" key="3">
    <source>
        <dbReference type="ARBA" id="ARBA00022741"/>
    </source>
</evidence>
<protein>
    <recommendedName>
        <fullName evidence="11">3-dehydroquinate synthase</fullName>
    </recommendedName>
</protein>
<dbReference type="PANTHER" id="PTHR43622">
    <property type="entry name" value="3-DEHYDROQUINATE SYNTHASE"/>
    <property type="match status" value="1"/>
</dbReference>